<organism evidence="6 7">
    <name type="scientific">Vitis vinifera</name>
    <name type="common">Grape</name>
    <dbReference type="NCBI Taxonomy" id="29760"/>
    <lineage>
        <taxon>Eukaryota</taxon>
        <taxon>Viridiplantae</taxon>
        <taxon>Streptophyta</taxon>
        <taxon>Embryophyta</taxon>
        <taxon>Tracheophyta</taxon>
        <taxon>Spermatophyta</taxon>
        <taxon>Magnoliopsida</taxon>
        <taxon>eudicotyledons</taxon>
        <taxon>Gunneridae</taxon>
        <taxon>Pentapetalae</taxon>
        <taxon>rosids</taxon>
        <taxon>Vitales</taxon>
        <taxon>Vitaceae</taxon>
        <taxon>Viteae</taxon>
        <taxon>Vitis</taxon>
    </lineage>
</organism>
<dbReference type="Gene3D" id="2.130.10.10">
    <property type="entry name" value="YVTN repeat-like/Quinoprotein amine dehydrogenase"/>
    <property type="match status" value="2"/>
</dbReference>
<dbReference type="PANTHER" id="PTHR19845">
    <property type="entry name" value="KATANIN P80 SUBUNIT"/>
    <property type="match status" value="1"/>
</dbReference>
<dbReference type="InterPro" id="IPR015943">
    <property type="entry name" value="WD40/YVTN_repeat-like_dom_sf"/>
</dbReference>
<proteinExistence type="inferred from homology"/>
<sequence>MTTKRAYKLQEFVAHSSSVNCLKIGRKSSRVLVTGGEDHKVNLWAIGKPNAILSLSGHTSGIDSVSFDSSELLVAAGAASGTIKLWDLEEAKIVRTLTGHRSNCISVDFHPFGEFFASGSLDTNLKIWDIRKKGCIHTYKGHTRGVNAIRFTPDGRWVVSGGEDNTVKLWDLTAGKLLHDFKSHEGQLQCIDFHPHEFLLATGQKSYWWITLESNHESGSLIGGSLSLVGLQRIFSLLGSADRTVKFWDLETFELIGSAGPETAGVRCMTFNPDGKTLLCGLHESLKVFSWEPIRCHDAVDVGWSRLSDLNIHEGKLLGCSYNQSCVGVWVVDLSRIEPYAVGNVTRLNGHSESKSSSSGNLSLFPELQILTLFLSWLYILAEATGSVPGTPQRVNLNTGPKTTLASSTTAPKRISAKAHSTANVSAFNKSDVIPVIVPRTNVRLDQAAESRKEVGVSGRTIPFSLQSRTSDFRKSPNRRDELERPTVSVPSENAGSKATDLSTVADRNIFPAVKCSTPGISAAERNVKDDRCIGSGRQEMNSTMEPPPNYHHENSMEALGCLLRREREGGFLIGFKVNGRDGEGLEVSHLLFVDDTLVFCDAFSDQKTYLSWLLMWFETISGLKINLTKSELILVGKVEALEELAFEVGCKLGVLPTTYLGLPLDAAHNSLGAWDGWKKGFVRNCGVDYHLFRQEKEEEEEGVRGVGVRYLHLLDKALLYKEVVEGGEDKVCWVKTKSGSFSVKSLYSSLEVGSLVLFPVGVVWNVWVPPKVVVEALVLTFWGLLGVAFHY</sequence>
<dbReference type="GO" id="GO:0005737">
    <property type="term" value="C:cytoplasm"/>
    <property type="evidence" value="ECO:0007669"/>
    <property type="project" value="UniProtKB-UniRule"/>
</dbReference>
<dbReference type="GO" id="GO:0005874">
    <property type="term" value="C:microtubule"/>
    <property type="evidence" value="ECO:0007669"/>
    <property type="project" value="UniProtKB-KW"/>
</dbReference>
<feature type="region of interest" description="Disordered" evidence="5">
    <location>
        <begin position="466"/>
        <end position="500"/>
    </location>
</feature>
<evidence type="ECO:0000256" key="5">
    <source>
        <dbReference type="SAM" id="MobiDB-lite"/>
    </source>
</evidence>
<comment type="subcellular location">
    <subcellularLocation>
        <location evidence="3">Cytoplasm</location>
        <location evidence="3">Cytoskeleton</location>
    </subcellularLocation>
</comment>
<feature type="compositionally biased region" description="Basic and acidic residues" evidence="5">
    <location>
        <begin position="471"/>
        <end position="485"/>
    </location>
</feature>
<dbReference type="Proteomes" id="UP000288805">
    <property type="component" value="Unassembled WGS sequence"/>
</dbReference>
<keyword evidence="2" id="KW-0677">Repeat</keyword>
<dbReference type="InterPro" id="IPR036322">
    <property type="entry name" value="WD40_repeat_dom_sf"/>
</dbReference>
<dbReference type="PRINTS" id="PR00320">
    <property type="entry name" value="GPROTEINBRPT"/>
</dbReference>
<feature type="repeat" description="WD" evidence="4">
    <location>
        <begin position="139"/>
        <end position="180"/>
    </location>
</feature>
<keyword evidence="1 4" id="KW-0853">WD repeat</keyword>
<feature type="repeat" description="WD" evidence="4">
    <location>
        <begin position="97"/>
        <end position="138"/>
    </location>
</feature>
<accession>A0A438K4X2</accession>
<evidence type="ECO:0000256" key="1">
    <source>
        <dbReference type="ARBA" id="ARBA00022574"/>
    </source>
</evidence>
<feature type="repeat" description="WD" evidence="4">
    <location>
        <begin position="12"/>
        <end position="54"/>
    </location>
</feature>
<comment type="similarity">
    <text evidence="3">Belongs to the WD repeat KATNB1 family.</text>
</comment>
<evidence type="ECO:0000256" key="3">
    <source>
        <dbReference type="HAMAP-Rule" id="MF_03022"/>
    </source>
</evidence>
<keyword evidence="3" id="KW-0206">Cytoskeleton</keyword>
<dbReference type="PANTHER" id="PTHR19845:SF0">
    <property type="entry name" value="KATANIN P80 WD40 REPEAT-CONTAINING SUBUNIT B1"/>
    <property type="match status" value="1"/>
</dbReference>
<dbReference type="SMART" id="SM00320">
    <property type="entry name" value="WD40"/>
    <property type="match status" value="6"/>
</dbReference>
<evidence type="ECO:0000256" key="2">
    <source>
        <dbReference type="ARBA" id="ARBA00022737"/>
    </source>
</evidence>
<dbReference type="EMBL" id="QGNW01000016">
    <property type="protein sequence ID" value="RVX16247.1"/>
    <property type="molecule type" value="Genomic_DNA"/>
</dbReference>
<dbReference type="PROSITE" id="PS50082">
    <property type="entry name" value="WD_REPEATS_2"/>
    <property type="match status" value="5"/>
</dbReference>
<feature type="repeat" description="WD" evidence="4">
    <location>
        <begin position="55"/>
        <end position="96"/>
    </location>
</feature>
<evidence type="ECO:0000256" key="4">
    <source>
        <dbReference type="PROSITE-ProRule" id="PRU00221"/>
    </source>
</evidence>
<comment type="caution">
    <text evidence="6">The sequence shown here is derived from an EMBL/GenBank/DDBJ whole genome shotgun (WGS) entry which is preliminary data.</text>
</comment>
<dbReference type="InterPro" id="IPR019775">
    <property type="entry name" value="WD40_repeat_CS"/>
</dbReference>
<dbReference type="InterPro" id="IPR026962">
    <property type="entry name" value="KTNB1"/>
</dbReference>
<dbReference type="SUPFAM" id="SSF50978">
    <property type="entry name" value="WD40 repeat-like"/>
    <property type="match status" value="1"/>
</dbReference>
<keyword evidence="3" id="KW-0963">Cytoplasm</keyword>
<dbReference type="PROSITE" id="PS00678">
    <property type="entry name" value="WD_REPEATS_1"/>
    <property type="match status" value="1"/>
</dbReference>
<protein>
    <recommendedName>
        <fullName evidence="3">Katanin p80 WD40 repeat-containing subunit B1 homolog</fullName>
    </recommendedName>
</protein>
<dbReference type="FunFam" id="2.130.10.10:FF:000183">
    <property type="entry name" value="Katanin p80 WD40 repeat-containing subunit B1"/>
    <property type="match status" value="1"/>
</dbReference>
<dbReference type="CDD" id="cd00200">
    <property type="entry name" value="WD40"/>
    <property type="match status" value="1"/>
</dbReference>
<feature type="compositionally biased region" description="Polar residues" evidence="5">
    <location>
        <begin position="489"/>
        <end position="500"/>
    </location>
</feature>
<dbReference type="GO" id="GO:0008352">
    <property type="term" value="C:katanin complex"/>
    <property type="evidence" value="ECO:0007669"/>
    <property type="project" value="InterPro"/>
</dbReference>
<dbReference type="AlphaFoldDB" id="A0A438K4X2"/>
<keyword evidence="3" id="KW-0493">Microtubule</keyword>
<feature type="compositionally biased region" description="Polar residues" evidence="5">
    <location>
        <begin position="392"/>
        <end position="411"/>
    </location>
</feature>
<dbReference type="HAMAP" id="MF_03022">
    <property type="entry name" value="Katanin_p80_B1"/>
    <property type="match status" value="1"/>
</dbReference>
<evidence type="ECO:0000313" key="7">
    <source>
        <dbReference type="Proteomes" id="UP000288805"/>
    </source>
</evidence>
<evidence type="ECO:0000313" key="6">
    <source>
        <dbReference type="EMBL" id="RVX16247.1"/>
    </source>
</evidence>
<feature type="repeat" description="WD" evidence="4">
    <location>
        <begin position="239"/>
        <end position="258"/>
    </location>
</feature>
<dbReference type="Pfam" id="PF00400">
    <property type="entry name" value="WD40"/>
    <property type="match status" value="6"/>
</dbReference>
<dbReference type="GO" id="GO:0051013">
    <property type="term" value="P:microtubule severing"/>
    <property type="evidence" value="ECO:0007669"/>
    <property type="project" value="UniProtKB-UniRule"/>
</dbReference>
<gene>
    <name evidence="6" type="primary">VvCHDp000320_2</name>
    <name evidence="6" type="ORF">CK203_014612</name>
</gene>
<reference evidence="6 7" key="1">
    <citation type="journal article" date="2018" name="PLoS Genet.">
        <title>Population sequencing reveals clonal diversity and ancestral inbreeding in the grapevine cultivar Chardonnay.</title>
        <authorList>
            <person name="Roach M.J."/>
            <person name="Johnson D.L."/>
            <person name="Bohlmann J."/>
            <person name="van Vuuren H.J."/>
            <person name="Jones S.J."/>
            <person name="Pretorius I.S."/>
            <person name="Schmidt S.A."/>
            <person name="Borneman A.R."/>
        </authorList>
    </citation>
    <scope>NUCLEOTIDE SEQUENCE [LARGE SCALE GENOMIC DNA]</scope>
    <source>
        <strain evidence="7">cv. Chardonnay</strain>
        <tissue evidence="6">Leaf</tissue>
    </source>
</reference>
<dbReference type="InterPro" id="IPR001680">
    <property type="entry name" value="WD40_rpt"/>
</dbReference>
<feature type="region of interest" description="Disordered" evidence="5">
    <location>
        <begin position="392"/>
        <end position="415"/>
    </location>
</feature>
<name>A0A438K4X2_VITVI</name>
<comment type="function">
    <text evidence="3">May participate in a complex which severs microtubules in an ATP-dependent manner. Microtubule severing may promote rapid reorganization of cellular microtubule arrays.</text>
</comment>
<dbReference type="InterPro" id="IPR020472">
    <property type="entry name" value="WD40_PAC1"/>
</dbReference>
<dbReference type="PROSITE" id="PS50294">
    <property type="entry name" value="WD_REPEATS_REGION"/>
    <property type="match status" value="4"/>
</dbReference>
<dbReference type="GO" id="GO:0008017">
    <property type="term" value="F:microtubule binding"/>
    <property type="evidence" value="ECO:0007669"/>
    <property type="project" value="UniProtKB-UniRule"/>
</dbReference>